<accession>A0AAE5T2H9</accession>
<evidence type="ECO:0000313" key="2">
    <source>
        <dbReference type="Proteomes" id="UP000242704"/>
    </source>
</evidence>
<dbReference type="AlphaFoldDB" id="A0AAE5T2H9"/>
<dbReference type="Proteomes" id="UP000242704">
    <property type="component" value="Unassembled WGS sequence"/>
</dbReference>
<dbReference type="RefSeq" id="WP_105963108.1">
    <property type="nucleotide sequence ID" value="NZ_MRYY01000003.1"/>
</dbReference>
<dbReference type="EMBL" id="PZBZ01000004">
    <property type="protein sequence ID" value="PTG16915.1"/>
    <property type="molecule type" value="Genomic_DNA"/>
</dbReference>
<proteinExistence type="predicted"/>
<protein>
    <submittedName>
        <fullName evidence="1">Pathogenicity island protein</fullName>
    </submittedName>
</protein>
<reference evidence="1 2" key="1">
    <citation type="journal article" date="2016" name="Front. Microbiol.">
        <title>Comprehensive Phylogenetic Analysis of Bovine Non-aureus Staphylococci Species Based on Whole-Genome Sequencing.</title>
        <authorList>
            <person name="Naushad S."/>
            <person name="Barkema H.W."/>
            <person name="Luby C."/>
            <person name="Condas L.A."/>
            <person name="Nobrega D.B."/>
            <person name="Carson D.A."/>
            <person name="De Buck J."/>
        </authorList>
    </citation>
    <scope>NUCLEOTIDE SEQUENCE [LARGE SCALE GENOMIC DNA]</scope>
    <source>
        <strain evidence="1 2">SNUC 505</strain>
    </source>
</reference>
<gene>
    <name evidence="1" type="ORF">BU653_01415</name>
</gene>
<evidence type="ECO:0000313" key="1">
    <source>
        <dbReference type="EMBL" id="PTG16915.1"/>
    </source>
</evidence>
<comment type="caution">
    <text evidence="1">The sequence shown here is derived from an EMBL/GenBank/DDBJ whole genome shotgun (WGS) entry which is preliminary data.</text>
</comment>
<organism evidence="1 2">
    <name type="scientific">Staphylococcus chromogenes</name>
    <name type="common">Staphylococcus hyicus subsp. chromogenes</name>
    <dbReference type="NCBI Taxonomy" id="46126"/>
    <lineage>
        <taxon>Bacteria</taxon>
        <taxon>Bacillati</taxon>
        <taxon>Bacillota</taxon>
        <taxon>Bacilli</taxon>
        <taxon>Bacillales</taxon>
        <taxon>Staphylococcaceae</taxon>
        <taxon>Staphylococcus</taxon>
    </lineage>
</organism>
<name>A0AAE5T2H9_STACR</name>
<sequence>MKKIKKELVNYIKDNAGTSFVEIEKIFEENSFDYKGNGAYTSAENSHIVFWYGWNRQAFNIVSELVNDDLIQMNRCEPIIYMVDGKGLSLPIANNKNIETDYWLPVVFNISKKEKTQ</sequence>